<dbReference type="AlphaFoldDB" id="A0A0E9UTB7"/>
<protein>
    <submittedName>
        <fullName evidence="1">Uncharacterized protein</fullName>
    </submittedName>
</protein>
<accession>A0A0E9UTB7</accession>
<dbReference type="EMBL" id="GBXM01039591">
    <property type="protein sequence ID" value="JAH68986.1"/>
    <property type="molecule type" value="Transcribed_RNA"/>
</dbReference>
<name>A0A0E9UTB7_ANGAN</name>
<evidence type="ECO:0000313" key="1">
    <source>
        <dbReference type="EMBL" id="JAH68986.1"/>
    </source>
</evidence>
<sequence>MDSPNAELQEVPHSQAGPIRLTHQAPLHCLFRKARMAESQQEFFTPCRAQAD</sequence>
<reference evidence="1" key="1">
    <citation type="submission" date="2014-11" db="EMBL/GenBank/DDBJ databases">
        <authorList>
            <person name="Amaro Gonzalez C."/>
        </authorList>
    </citation>
    <scope>NUCLEOTIDE SEQUENCE</scope>
</reference>
<proteinExistence type="predicted"/>
<organism evidence="1">
    <name type="scientific">Anguilla anguilla</name>
    <name type="common">European freshwater eel</name>
    <name type="synonym">Muraena anguilla</name>
    <dbReference type="NCBI Taxonomy" id="7936"/>
    <lineage>
        <taxon>Eukaryota</taxon>
        <taxon>Metazoa</taxon>
        <taxon>Chordata</taxon>
        <taxon>Craniata</taxon>
        <taxon>Vertebrata</taxon>
        <taxon>Euteleostomi</taxon>
        <taxon>Actinopterygii</taxon>
        <taxon>Neopterygii</taxon>
        <taxon>Teleostei</taxon>
        <taxon>Anguilliformes</taxon>
        <taxon>Anguillidae</taxon>
        <taxon>Anguilla</taxon>
    </lineage>
</organism>
<reference evidence="1" key="2">
    <citation type="journal article" date="2015" name="Fish Shellfish Immunol.">
        <title>Early steps in the European eel (Anguilla anguilla)-Vibrio vulnificus interaction in the gills: Role of the RtxA13 toxin.</title>
        <authorList>
            <person name="Callol A."/>
            <person name="Pajuelo D."/>
            <person name="Ebbesson L."/>
            <person name="Teles M."/>
            <person name="MacKenzie S."/>
            <person name="Amaro C."/>
        </authorList>
    </citation>
    <scope>NUCLEOTIDE SEQUENCE</scope>
</reference>